<keyword evidence="1" id="KW-0813">Transport</keyword>
<protein>
    <submittedName>
        <fullName evidence="5">Molybdate transport system ATP-binding protein</fullName>
    </submittedName>
</protein>
<dbReference type="PROSITE" id="PS00211">
    <property type="entry name" value="ABC_TRANSPORTER_1"/>
    <property type="match status" value="1"/>
</dbReference>
<dbReference type="PANTHER" id="PTHR42781">
    <property type="entry name" value="SPERMIDINE/PUTRESCINE IMPORT ATP-BINDING PROTEIN POTA"/>
    <property type="match status" value="1"/>
</dbReference>
<dbReference type="PROSITE" id="PS50893">
    <property type="entry name" value="ABC_TRANSPORTER_2"/>
    <property type="match status" value="1"/>
</dbReference>
<keyword evidence="6" id="KW-1185">Reference proteome</keyword>
<dbReference type="PANTHER" id="PTHR42781:SF4">
    <property type="entry name" value="SPERMIDINE_PUTRESCINE IMPORT ATP-BINDING PROTEIN POTA"/>
    <property type="match status" value="1"/>
</dbReference>
<dbReference type="STRING" id="648782.SAMN04488554_3678"/>
<sequence>MSTGLAADVQSERGGFRLSASLDVPAGSVLAVVGPNASGKSTLLQLLAGLLTPQQGTVRLSGRVLTDVARGIQVPPEHRGIGLLGQDPLLFPHLSVLENVAFGPRSAGAGRAQARRTALHWLDRVGLDGLGARRPGTLSGGQAQRVALARALAARPDVLLLDEPLAALDAETAPVLRQVLAEQLRTTGTTAVVVSHDVLDAALLADQVAVLHEGAVVEHGPVTEVLDAPATRFTAALVGVALVPGVVRAGGVHTAWGGWPVSAIGAAPDQIPDGGPCVVRVRPAAVTVAPAGENAEAGVEGMVKWLEPAAGGVRVRLAAKSADLAVPGVEPGGKGPDAGTDLLADIDPARVDPSWLAPGARVRVRLDPQRLALRRS</sequence>
<dbReference type="Pfam" id="PF00005">
    <property type="entry name" value="ABC_tran"/>
    <property type="match status" value="1"/>
</dbReference>
<evidence type="ECO:0000256" key="1">
    <source>
        <dbReference type="ARBA" id="ARBA00022448"/>
    </source>
</evidence>
<dbReference type="InterPro" id="IPR017871">
    <property type="entry name" value="ABC_transporter-like_CS"/>
</dbReference>
<keyword evidence="2" id="KW-0547">Nucleotide-binding</keyword>
<dbReference type="Proteomes" id="UP000199220">
    <property type="component" value="Unassembled WGS sequence"/>
</dbReference>
<organism evidence="5 6">
    <name type="scientific">Ruania alba</name>
    <dbReference type="NCBI Taxonomy" id="648782"/>
    <lineage>
        <taxon>Bacteria</taxon>
        <taxon>Bacillati</taxon>
        <taxon>Actinomycetota</taxon>
        <taxon>Actinomycetes</taxon>
        <taxon>Micrococcales</taxon>
        <taxon>Ruaniaceae</taxon>
        <taxon>Ruania</taxon>
    </lineage>
</organism>
<name>A0A1H5MVZ9_9MICO</name>
<dbReference type="EMBL" id="FNTX01000002">
    <property type="protein sequence ID" value="SEE93320.1"/>
    <property type="molecule type" value="Genomic_DNA"/>
</dbReference>
<reference evidence="6" key="1">
    <citation type="submission" date="2016-10" db="EMBL/GenBank/DDBJ databases">
        <authorList>
            <person name="Varghese N."/>
            <person name="Submissions S."/>
        </authorList>
    </citation>
    <scope>NUCLEOTIDE SEQUENCE [LARGE SCALE GENOMIC DNA]</scope>
    <source>
        <strain evidence="6">DSM 21368</strain>
    </source>
</reference>
<keyword evidence="3 5" id="KW-0067">ATP-binding</keyword>
<dbReference type="Gene3D" id="3.40.50.300">
    <property type="entry name" value="P-loop containing nucleotide triphosphate hydrolases"/>
    <property type="match status" value="1"/>
</dbReference>
<dbReference type="SUPFAM" id="SSF52540">
    <property type="entry name" value="P-loop containing nucleoside triphosphate hydrolases"/>
    <property type="match status" value="1"/>
</dbReference>
<dbReference type="GO" id="GO:0016887">
    <property type="term" value="F:ATP hydrolysis activity"/>
    <property type="evidence" value="ECO:0007669"/>
    <property type="project" value="InterPro"/>
</dbReference>
<dbReference type="InterPro" id="IPR003593">
    <property type="entry name" value="AAA+_ATPase"/>
</dbReference>
<dbReference type="InterPro" id="IPR050093">
    <property type="entry name" value="ABC_SmlMolc_Importer"/>
</dbReference>
<evidence type="ECO:0000256" key="3">
    <source>
        <dbReference type="ARBA" id="ARBA00022840"/>
    </source>
</evidence>
<dbReference type="InterPro" id="IPR003439">
    <property type="entry name" value="ABC_transporter-like_ATP-bd"/>
</dbReference>
<dbReference type="RefSeq" id="WP_245708933.1">
    <property type="nucleotide sequence ID" value="NZ_FNTX01000002.1"/>
</dbReference>
<proteinExistence type="predicted"/>
<dbReference type="InterPro" id="IPR027417">
    <property type="entry name" value="P-loop_NTPase"/>
</dbReference>
<evidence type="ECO:0000256" key="2">
    <source>
        <dbReference type="ARBA" id="ARBA00022741"/>
    </source>
</evidence>
<evidence type="ECO:0000259" key="4">
    <source>
        <dbReference type="PROSITE" id="PS50893"/>
    </source>
</evidence>
<feature type="domain" description="ABC transporter" evidence="4">
    <location>
        <begin position="1"/>
        <end position="238"/>
    </location>
</feature>
<dbReference type="AlphaFoldDB" id="A0A1H5MVZ9"/>
<dbReference type="SMART" id="SM00382">
    <property type="entry name" value="AAA"/>
    <property type="match status" value="1"/>
</dbReference>
<evidence type="ECO:0000313" key="6">
    <source>
        <dbReference type="Proteomes" id="UP000199220"/>
    </source>
</evidence>
<dbReference type="GO" id="GO:0005524">
    <property type="term" value="F:ATP binding"/>
    <property type="evidence" value="ECO:0007669"/>
    <property type="project" value="UniProtKB-KW"/>
</dbReference>
<evidence type="ECO:0000313" key="5">
    <source>
        <dbReference type="EMBL" id="SEE93320.1"/>
    </source>
</evidence>
<accession>A0A1H5MVZ9</accession>
<gene>
    <name evidence="5" type="ORF">SAMN04488554_3678</name>
</gene>